<reference evidence="3 4" key="1">
    <citation type="submission" date="2019-07" db="EMBL/GenBank/DDBJ databases">
        <title>De Novo Assembly of kiwifruit Actinidia rufa.</title>
        <authorList>
            <person name="Sugita-Konishi S."/>
            <person name="Sato K."/>
            <person name="Mori E."/>
            <person name="Abe Y."/>
            <person name="Kisaki G."/>
            <person name="Hamano K."/>
            <person name="Suezawa K."/>
            <person name="Otani M."/>
            <person name="Fukuda T."/>
            <person name="Manabe T."/>
            <person name="Gomi K."/>
            <person name="Tabuchi M."/>
            <person name="Akimitsu K."/>
            <person name="Kataoka I."/>
        </authorList>
    </citation>
    <scope>NUCLEOTIDE SEQUENCE [LARGE SCALE GENOMIC DNA]</scope>
    <source>
        <strain evidence="4">cv. Fuchu</strain>
    </source>
</reference>
<evidence type="ECO:0000256" key="1">
    <source>
        <dbReference type="SAM" id="MobiDB-lite"/>
    </source>
</evidence>
<keyword evidence="2" id="KW-1133">Transmembrane helix</keyword>
<feature type="compositionally biased region" description="Polar residues" evidence="1">
    <location>
        <begin position="160"/>
        <end position="184"/>
    </location>
</feature>
<feature type="compositionally biased region" description="Basic and acidic residues" evidence="1">
    <location>
        <begin position="185"/>
        <end position="195"/>
    </location>
</feature>
<keyword evidence="2" id="KW-0812">Transmembrane</keyword>
<keyword evidence="4" id="KW-1185">Reference proteome</keyword>
<evidence type="ECO:0000256" key="2">
    <source>
        <dbReference type="SAM" id="Phobius"/>
    </source>
</evidence>
<comment type="caution">
    <text evidence="3">The sequence shown here is derived from an EMBL/GenBank/DDBJ whole genome shotgun (WGS) entry which is preliminary data.</text>
</comment>
<organism evidence="3 4">
    <name type="scientific">Actinidia rufa</name>
    <dbReference type="NCBI Taxonomy" id="165716"/>
    <lineage>
        <taxon>Eukaryota</taxon>
        <taxon>Viridiplantae</taxon>
        <taxon>Streptophyta</taxon>
        <taxon>Embryophyta</taxon>
        <taxon>Tracheophyta</taxon>
        <taxon>Spermatophyta</taxon>
        <taxon>Magnoliopsida</taxon>
        <taxon>eudicotyledons</taxon>
        <taxon>Gunneridae</taxon>
        <taxon>Pentapetalae</taxon>
        <taxon>asterids</taxon>
        <taxon>Ericales</taxon>
        <taxon>Actinidiaceae</taxon>
        <taxon>Actinidia</taxon>
    </lineage>
</organism>
<feature type="compositionally biased region" description="Acidic residues" evidence="1">
    <location>
        <begin position="96"/>
        <end position="122"/>
    </location>
</feature>
<feature type="transmembrane region" description="Helical" evidence="2">
    <location>
        <begin position="20"/>
        <end position="36"/>
    </location>
</feature>
<feature type="region of interest" description="Disordered" evidence="1">
    <location>
        <begin position="93"/>
        <end position="195"/>
    </location>
</feature>
<proteinExistence type="predicted"/>
<protein>
    <submittedName>
        <fullName evidence="3">Uncharacterized protein</fullName>
    </submittedName>
</protein>
<name>A0A7J0E7D9_9ERIC</name>
<dbReference type="Proteomes" id="UP000585474">
    <property type="component" value="Unassembled WGS sequence"/>
</dbReference>
<gene>
    <name evidence="3" type="ORF">Acr_02g0005980</name>
</gene>
<evidence type="ECO:0000313" key="4">
    <source>
        <dbReference type="Proteomes" id="UP000585474"/>
    </source>
</evidence>
<dbReference type="AlphaFoldDB" id="A0A7J0E7D9"/>
<dbReference type="EMBL" id="BJWL01000002">
    <property type="protein sequence ID" value="GFY82358.1"/>
    <property type="molecule type" value="Genomic_DNA"/>
</dbReference>
<sequence length="263" mass="29485">MEIGNSTPAMTGCGPSQEGMVVLMMVSALLVYFASFNNHYKTRSEHCNDAIKQPCPKLWIKEPVDPTQRAQSSSLDNQTISNWINSGAVDFAREGEADEEEEEEEDEEEEGKEEDNEEEVEQGTDPFLVKHSFQEEEEEEVSSLASIMPPKLLKVGGKPSSATQQKGQTSLPPTEVQSSLPATRQQKDKDKGKGHDIVTTRKSITFDDTSRDFETFLAVPQAAMLLCDVAELQKEDMVKVYYLSVMQNVQVLYLGSVFIRRFF</sequence>
<accession>A0A7J0E7D9</accession>
<evidence type="ECO:0000313" key="3">
    <source>
        <dbReference type="EMBL" id="GFY82358.1"/>
    </source>
</evidence>
<keyword evidence="2" id="KW-0472">Membrane</keyword>